<protein>
    <recommendedName>
        <fullName evidence="3">DUF3124 domain-containing protein</fullName>
    </recommendedName>
</protein>
<evidence type="ECO:0000313" key="2">
    <source>
        <dbReference type="Proteomes" id="UP000179797"/>
    </source>
</evidence>
<keyword evidence="2" id="KW-1185">Reference proteome</keyword>
<comment type="caution">
    <text evidence="1">The sequence shown here is derived from an EMBL/GenBank/DDBJ whole genome shotgun (WGS) entry which is preliminary data.</text>
</comment>
<sequence length="183" mass="20937">MKHINKKVILSAIILTFFVIALSCNKINKFGLEEVERSLHHIELDQEYIPELHFKEKRYIPAYSNLYYKSKSASLFCTVILSIRNTSMTDDIYLNSVDYYNTYGEKIKELIQKTNKLRPLETREFVIEFNDKLGGSGANFIVDYGAKNALIDVPIIESVSVGHHGNNGFTITSNSQVIQTNKH</sequence>
<dbReference type="PROSITE" id="PS51257">
    <property type="entry name" value="PROKAR_LIPOPROTEIN"/>
    <property type="match status" value="1"/>
</dbReference>
<dbReference type="Pfam" id="PF11322">
    <property type="entry name" value="DUF3124"/>
    <property type="match status" value="1"/>
</dbReference>
<dbReference type="EMBL" id="JRYR02000001">
    <property type="protein sequence ID" value="OHX67443.1"/>
    <property type="molecule type" value="Genomic_DNA"/>
</dbReference>
<dbReference type="InterPro" id="IPR021471">
    <property type="entry name" value="DUF3124"/>
</dbReference>
<dbReference type="OrthoDB" id="283474at2"/>
<organism evidence="1 2">
    <name type="scientific">Flammeovirga pacifica</name>
    <dbReference type="NCBI Taxonomy" id="915059"/>
    <lineage>
        <taxon>Bacteria</taxon>
        <taxon>Pseudomonadati</taxon>
        <taxon>Bacteroidota</taxon>
        <taxon>Cytophagia</taxon>
        <taxon>Cytophagales</taxon>
        <taxon>Flammeovirgaceae</taxon>
        <taxon>Flammeovirga</taxon>
    </lineage>
</organism>
<evidence type="ECO:0000313" key="1">
    <source>
        <dbReference type="EMBL" id="OHX67443.1"/>
    </source>
</evidence>
<name>A0A1S1Z2P5_FLAPC</name>
<proteinExistence type="predicted"/>
<dbReference type="AlphaFoldDB" id="A0A1S1Z2P5"/>
<evidence type="ECO:0008006" key="3">
    <source>
        <dbReference type="Google" id="ProtNLM"/>
    </source>
</evidence>
<reference evidence="1 2" key="1">
    <citation type="journal article" date="2012" name="Int. J. Syst. Evol. Microbiol.">
        <title>Flammeovirga pacifica sp. nov., isolated from deep-sea sediment.</title>
        <authorList>
            <person name="Xu H."/>
            <person name="Fu Y."/>
            <person name="Yang N."/>
            <person name="Ding Z."/>
            <person name="Lai Q."/>
            <person name="Zeng R."/>
        </authorList>
    </citation>
    <scope>NUCLEOTIDE SEQUENCE [LARGE SCALE GENOMIC DNA]</scope>
    <source>
        <strain evidence="2">DSM 24597 / LMG 26175 / WPAGA1</strain>
    </source>
</reference>
<dbReference type="STRING" id="915059.NH26_14370"/>
<dbReference type="Proteomes" id="UP000179797">
    <property type="component" value="Unassembled WGS sequence"/>
</dbReference>
<accession>A0A1S1Z2P5</accession>
<dbReference type="RefSeq" id="WP_052432287.1">
    <property type="nucleotide sequence ID" value="NZ_JRYR02000001.1"/>
</dbReference>
<gene>
    <name evidence="1" type="ORF">NH26_14370</name>
</gene>